<evidence type="ECO:0008006" key="3">
    <source>
        <dbReference type="Google" id="ProtNLM"/>
    </source>
</evidence>
<dbReference type="Proteomes" id="UP001166191">
    <property type="component" value="Unassembled WGS sequence"/>
</dbReference>
<keyword evidence="2" id="KW-1185">Reference proteome</keyword>
<reference evidence="1" key="1">
    <citation type="submission" date="2021-06" db="EMBL/GenBank/DDBJ databases">
        <title>Paracoccus bacterium XHP0099 sp. nov., isolated from the surface waters of the Yellow Sea.</title>
        <authorList>
            <person name="Xue H."/>
            <person name="Zhang D."/>
        </authorList>
    </citation>
    <scope>NUCLEOTIDE SEQUENCE</scope>
    <source>
        <strain evidence="1">XHP0099</strain>
    </source>
</reference>
<name>A0ABS6AGK3_9RHOB</name>
<accession>A0ABS6AGK3</accession>
<protein>
    <recommendedName>
        <fullName evidence="3">Antitoxin SocA-like Panacea domain-containing protein</fullName>
    </recommendedName>
</protein>
<evidence type="ECO:0000313" key="2">
    <source>
        <dbReference type="Proteomes" id="UP001166191"/>
    </source>
</evidence>
<proteinExistence type="predicted"/>
<evidence type="ECO:0000313" key="1">
    <source>
        <dbReference type="EMBL" id="MBU3029723.1"/>
    </source>
</evidence>
<comment type="caution">
    <text evidence="1">The sequence shown here is derived from an EMBL/GenBank/DDBJ whole genome shotgun (WGS) entry which is preliminary data.</text>
</comment>
<sequence>MDRDDILLAALAAGGAGATFSPVQVQKLFFLIDREAHHLVGGPHFNFRAYDYGPFDKAVYDGLDALACQGFTRVQSSGKYRNYSLTPEGLTRGQASLAEMPKNARTFISEISTWVRTLSFEQLVASIYKAYPDMKVNSVFRG</sequence>
<dbReference type="RefSeq" id="WP_216032407.1">
    <property type="nucleotide sequence ID" value="NZ_JAHKNG010000007.1"/>
</dbReference>
<dbReference type="EMBL" id="JAHKNG010000007">
    <property type="protein sequence ID" value="MBU3029723.1"/>
    <property type="molecule type" value="Genomic_DNA"/>
</dbReference>
<organism evidence="1 2">
    <name type="scientific">Paracoccus marinaquae</name>
    <dbReference type="NCBI Taxonomy" id="2841926"/>
    <lineage>
        <taxon>Bacteria</taxon>
        <taxon>Pseudomonadati</taxon>
        <taxon>Pseudomonadota</taxon>
        <taxon>Alphaproteobacteria</taxon>
        <taxon>Rhodobacterales</taxon>
        <taxon>Paracoccaceae</taxon>
        <taxon>Paracoccus</taxon>
    </lineage>
</organism>
<gene>
    <name evidence="1" type="ORF">KNW02_06250</name>
</gene>